<proteinExistence type="predicted"/>
<evidence type="ECO:0000313" key="3">
    <source>
        <dbReference type="Proteomes" id="UP000242188"/>
    </source>
</evidence>
<comment type="caution">
    <text evidence="2">The sequence shown here is derived from an EMBL/GenBank/DDBJ whole genome shotgun (WGS) entry which is preliminary data.</text>
</comment>
<keyword evidence="3" id="KW-1185">Reference proteome</keyword>
<accession>A0A210QSM4</accession>
<keyword evidence="1" id="KW-0472">Membrane</keyword>
<gene>
    <name evidence="2" type="ORF">KP79_PYT08240</name>
</gene>
<keyword evidence="1" id="KW-0812">Transmembrane</keyword>
<dbReference type="Proteomes" id="UP000242188">
    <property type="component" value="Unassembled WGS sequence"/>
</dbReference>
<reference evidence="2 3" key="1">
    <citation type="journal article" date="2017" name="Nat. Ecol. Evol.">
        <title>Scallop genome provides insights into evolution of bilaterian karyotype and development.</title>
        <authorList>
            <person name="Wang S."/>
            <person name="Zhang J."/>
            <person name="Jiao W."/>
            <person name="Li J."/>
            <person name="Xun X."/>
            <person name="Sun Y."/>
            <person name="Guo X."/>
            <person name="Huan P."/>
            <person name="Dong B."/>
            <person name="Zhang L."/>
            <person name="Hu X."/>
            <person name="Sun X."/>
            <person name="Wang J."/>
            <person name="Zhao C."/>
            <person name="Wang Y."/>
            <person name="Wang D."/>
            <person name="Huang X."/>
            <person name="Wang R."/>
            <person name="Lv J."/>
            <person name="Li Y."/>
            <person name="Zhang Z."/>
            <person name="Liu B."/>
            <person name="Lu W."/>
            <person name="Hui Y."/>
            <person name="Liang J."/>
            <person name="Zhou Z."/>
            <person name="Hou R."/>
            <person name="Li X."/>
            <person name="Liu Y."/>
            <person name="Li H."/>
            <person name="Ning X."/>
            <person name="Lin Y."/>
            <person name="Zhao L."/>
            <person name="Xing Q."/>
            <person name="Dou J."/>
            <person name="Li Y."/>
            <person name="Mao J."/>
            <person name="Guo H."/>
            <person name="Dou H."/>
            <person name="Li T."/>
            <person name="Mu C."/>
            <person name="Jiang W."/>
            <person name="Fu Q."/>
            <person name="Fu X."/>
            <person name="Miao Y."/>
            <person name="Liu J."/>
            <person name="Yu Q."/>
            <person name="Li R."/>
            <person name="Liao H."/>
            <person name="Li X."/>
            <person name="Kong Y."/>
            <person name="Jiang Z."/>
            <person name="Chourrout D."/>
            <person name="Li R."/>
            <person name="Bao Z."/>
        </authorList>
    </citation>
    <scope>NUCLEOTIDE SEQUENCE [LARGE SCALE GENOMIC DNA]</scope>
    <source>
        <strain evidence="2 3">PY_sf001</strain>
    </source>
</reference>
<name>A0A210QSM4_MIZYE</name>
<sequence length="167" mass="19040">MGNETLTMDLLAVLYKVCASGRGKKELEFLKGQLNITQGSILITHQLNITRNSTSSSLWNSNSDHGAVMYIVAVLVFYSLGIVIMIIKYSQTEKKQMDEETAMDHYFKGMPSGKSINEHRVNDMAIKAFHTLTTSSYWNNRYHHHHHHHHSTNHDTNGKIKLLETDV</sequence>
<protein>
    <submittedName>
        <fullName evidence="2">Uncharacterized protein</fullName>
    </submittedName>
</protein>
<evidence type="ECO:0000256" key="1">
    <source>
        <dbReference type="SAM" id="Phobius"/>
    </source>
</evidence>
<dbReference type="EMBL" id="NEDP02002066">
    <property type="protein sequence ID" value="OWF51743.1"/>
    <property type="molecule type" value="Genomic_DNA"/>
</dbReference>
<feature type="transmembrane region" description="Helical" evidence="1">
    <location>
        <begin position="67"/>
        <end position="87"/>
    </location>
</feature>
<evidence type="ECO:0000313" key="2">
    <source>
        <dbReference type="EMBL" id="OWF51743.1"/>
    </source>
</evidence>
<organism evidence="2 3">
    <name type="scientific">Mizuhopecten yessoensis</name>
    <name type="common">Japanese scallop</name>
    <name type="synonym">Patinopecten yessoensis</name>
    <dbReference type="NCBI Taxonomy" id="6573"/>
    <lineage>
        <taxon>Eukaryota</taxon>
        <taxon>Metazoa</taxon>
        <taxon>Spiralia</taxon>
        <taxon>Lophotrochozoa</taxon>
        <taxon>Mollusca</taxon>
        <taxon>Bivalvia</taxon>
        <taxon>Autobranchia</taxon>
        <taxon>Pteriomorphia</taxon>
        <taxon>Pectinida</taxon>
        <taxon>Pectinoidea</taxon>
        <taxon>Pectinidae</taxon>
        <taxon>Mizuhopecten</taxon>
    </lineage>
</organism>
<dbReference type="AlphaFoldDB" id="A0A210QSM4"/>
<keyword evidence="1" id="KW-1133">Transmembrane helix</keyword>